<keyword evidence="5" id="KW-0067">ATP-binding</keyword>
<gene>
    <name evidence="7" type="ORF">TRFO_01807</name>
</gene>
<dbReference type="InterPro" id="IPR011009">
    <property type="entry name" value="Kinase-like_dom_sf"/>
</dbReference>
<evidence type="ECO:0000256" key="2">
    <source>
        <dbReference type="ARBA" id="ARBA00022679"/>
    </source>
</evidence>
<dbReference type="PANTHER" id="PTHR24345">
    <property type="entry name" value="SERINE/THREONINE-PROTEIN KINASE PLK"/>
    <property type="match status" value="1"/>
</dbReference>
<accession>A0A1J4JHX3</accession>
<evidence type="ECO:0000313" key="7">
    <source>
        <dbReference type="EMBL" id="OHS98768.1"/>
    </source>
</evidence>
<dbReference type="Gene3D" id="1.10.510.10">
    <property type="entry name" value="Transferase(Phosphotransferase) domain 1"/>
    <property type="match status" value="1"/>
</dbReference>
<keyword evidence="3" id="KW-0547">Nucleotide-binding</keyword>
<dbReference type="OrthoDB" id="10252354at2759"/>
<organism evidence="7 8">
    <name type="scientific">Tritrichomonas foetus</name>
    <dbReference type="NCBI Taxonomy" id="1144522"/>
    <lineage>
        <taxon>Eukaryota</taxon>
        <taxon>Metamonada</taxon>
        <taxon>Parabasalia</taxon>
        <taxon>Tritrichomonadida</taxon>
        <taxon>Tritrichomonadidae</taxon>
        <taxon>Tritrichomonas</taxon>
    </lineage>
</organism>
<dbReference type="GO" id="GO:0005634">
    <property type="term" value="C:nucleus"/>
    <property type="evidence" value="ECO:0007669"/>
    <property type="project" value="TreeGrafter"/>
</dbReference>
<evidence type="ECO:0000256" key="1">
    <source>
        <dbReference type="ARBA" id="ARBA00022527"/>
    </source>
</evidence>
<keyword evidence="8" id="KW-1185">Reference proteome</keyword>
<name>A0A1J4JHX3_9EUKA</name>
<dbReference type="InterPro" id="IPR000719">
    <property type="entry name" value="Prot_kinase_dom"/>
</dbReference>
<dbReference type="AlphaFoldDB" id="A0A1J4JHX3"/>
<dbReference type="VEuPathDB" id="TrichDB:TRFO_01807"/>
<dbReference type="Proteomes" id="UP000179807">
    <property type="component" value="Unassembled WGS sequence"/>
</dbReference>
<comment type="caution">
    <text evidence="7">The sequence shown here is derived from an EMBL/GenBank/DDBJ whole genome shotgun (WGS) entry which is preliminary data.</text>
</comment>
<dbReference type="GO" id="GO:0005524">
    <property type="term" value="F:ATP binding"/>
    <property type="evidence" value="ECO:0007669"/>
    <property type="project" value="UniProtKB-KW"/>
</dbReference>
<dbReference type="PROSITE" id="PS50011">
    <property type="entry name" value="PROTEIN_KINASE_DOM"/>
    <property type="match status" value="1"/>
</dbReference>
<reference evidence="7" key="1">
    <citation type="submission" date="2016-10" db="EMBL/GenBank/DDBJ databases">
        <authorList>
            <person name="Benchimol M."/>
            <person name="Almeida L.G."/>
            <person name="Vasconcelos A.T."/>
            <person name="Perreira-Neves A."/>
            <person name="Rosa I.A."/>
            <person name="Tasca T."/>
            <person name="Bogo M.R."/>
            <person name="de Souza W."/>
        </authorList>
    </citation>
    <scope>NUCLEOTIDE SEQUENCE [LARGE SCALE GENOMIC DNA]</scope>
    <source>
        <strain evidence="7">K</strain>
    </source>
</reference>
<dbReference type="FunFam" id="1.10.510.10:FF:000571">
    <property type="entry name" value="Maternal embryonic leucine zipper kinase"/>
    <property type="match status" value="1"/>
</dbReference>
<dbReference type="SMART" id="SM00220">
    <property type="entry name" value="S_TKc"/>
    <property type="match status" value="1"/>
</dbReference>
<evidence type="ECO:0000259" key="6">
    <source>
        <dbReference type="PROSITE" id="PS50011"/>
    </source>
</evidence>
<feature type="domain" description="Protein kinase" evidence="6">
    <location>
        <begin position="13"/>
        <end position="266"/>
    </location>
</feature>
<evidence type="ECO:0000256" key="3">
    <source>
        <dbReference type="ARBA" id="ARBA00022741"/>
    </source>
</evidence>
<proteinExistence type="predicted"/>
<dbReference type="EMBL" id="MLAK01001037">
    <property type="protein sequence ID" value="OHS98768.1"/>
    <property type="molecule type" value="Genomic_DNA"/>
</dbReference>
<evidence type="ECO:0000256" key="5">
    <source>
        <dbReference type="ARBA" id="ARBA00022840"/>
    </source>
</evidence>
<keyword evidence="4 7" id="KW-0418">Kinase</keyword>
<dbReference type="Pfam" id="PF00069">
    <property type="entry name" value="Pkinase"/>
    <property type="match status" value="1"/>
</dbReference>
<dbReference type="SUPFAM" id="SSF56112">
    <property type="entry name" value="Protein kinase-like (PK-like)"/>
    <property type="match status" value="1"/>
</dbReference>
<protein>
    <submittedName>
        <fullName evidence="7">CAMK family protein kinase</fullName>
    </submittedName>
</protein>
<keyword evidence="1" id="KW-0723">Serine/threonine-protein kinase</keyword>
<sequence length="419" mass="48500">MMGFELPAYLSDYKLLKHIGNIKFGQVYSAIHSPTKITCAIHIIHFRDCRHKDNGDLLKELDLLVQFNSPFISTIYDYFVDDEKACIVTELCENGTLKDFLSLTQKISEKQASVFVFEILTALFELKTNNIIHRDLKLDNIKLNSNGHIRLYDFGLARFTQNPSDDMKKTFCGTPVYVSPELVARQDYSEKTDIWSLGVILYTMLYGNYPFYTENLKDLFKQITKNEPFLSDLVVSHKANDLIQKMLTKDQEKRINLEDIFDHDFLVINDPLSYRSYPRDYGMWMNRELLMQNLCCDMVTLHAETTVLTNIPTQHLQNLLKINKINGATACYKIQRDNLMKMKMSINFGNIGNDYQSIPLMACSISLYRERAEKICDNERKPGKRKLYIKNASSSIIRTRKASALPHKRINRGSVGETF</sequence>
<dbReference type="RefSeq" id="XP_068351905.1">
    <property type="nucleotide sequence ID" value="XM_068490318.1"/>
</dbReference>
<dbReference type="PANTHER" id="PTHR24345:SF91">
    <property type="entry name" value="SERINE_THREONINE-PROTEIN KINASE PLK4"/>
    <property type="match status" value="1"/>
</dbReference>
<evidence type="ECO:0000313" key="8">
    <source>
        <dbReference type="Proteomes" id="UP000179807"/>
    </source>
</evidence>
<keyword evidence="2" id="KW-0808">Transferase</keyword>
<evidence type="ECO:0000256" key="4">
    <source>
        <dbReference type="ARBA" id="ARBA00022777"/>
    </source>
</evidence>
<dbReference type="GO" id="GO:0004674">
    <property type="term" value="F:protein serine/threonine kinase activity"/>
    <property type="evidence" value="ECO:0007669"/>
    <property type="project" value="UniProtKB-KW"/>
</dbReference>
<dbReference type="GeneID" id="94825022"/>